<proteinExistence type="predicted"/>
<gene>
    <name evidence="1" type="ORF">M5D45_09540</name>
</gene>
<evidence type="ECO:0000313" key="1">
    <source>
        <dbReference type="EMBL" id="URF02813.1"/>
    </source>
</evidence>
<dbReference type="EMBL" id="CP097330">
    <property type="protein sequence ID" value="URF02813.1"/>
    <property type="molecule type" value="Genomic_DNA"/>
</dbReference>
<evidence type="ECO:0000313" key="2">
    <source>
        <dbReference type="Proteomes" id="UP001056132"/>
    </source>
</evidence>
<protein>
    <submittedName>
        <fullName evidence="1">Uncharacterized protein</fullName>
    </submittedName>
</protein>
<dbReference type="RefSeq" id="WP_250024544.1">
    <property type="nucleotide sequence ID" value="NZ_CP097330.1"/>
</dbReference>
<dbReference type="AlphaFoldDB" id="A0AAE9HXW2"/>
<sequence length="98" mass="10894">MHTQVAHTSIRAYRDIKKDGTLSARQRQIMAVVRPFPADYSLQELAKLTGLPINVVSGRVNELREGTGELERAPARACKITGRTIRPVRCPHTQGALF</sequence>
<reference evidence="1" key="2">
    <citation type="submission" date="2022-05" db="EMBL/GenBank/DDBJ databases">
        <authorList>
            <person name="Kunte H.-J."/>
        </authorList>
    </citation>
    <scope>NUCLEOTIDE SEQUENCE</scope>
    <source>
        <strain evidence="1">G5</strain>
    </source>
</reference>
<name>A0AAE9HXW2_9BURK</name>
<organism evidence="1 2">
    <name type="scientific">Cupriavidus campinensis</name>
    <dbReference type="NCBI Taxonomy" id="151783"/>
    <lineage>
        <taxon>Bacteria</taxon>
        <taxon>Pseudomonadati</taxon>
        <taxon>Pseudomonadota</taxon>
        <taxon>Betaproteobacteria</taxon>
        <taxon>Burkholderiales</taxon>
        <taxon>Burkholderiaceae</taxon>
        <taxon>Cupriavidus</taxon>
    </lineage>
</organism>
<dbReference type="Proteomes" id="UP001056132">
    <property type="component" value="Chromosome 1"/>
</dbReference>
<reference evidence="1" key="1">
    <citation type="journal article" date="2022" name="Microbiol. Resour. Announc.">
        <title>Genome Sequence of Cupriavidus campinensis Strain G5, a Member of a Bacterial Consortium Capable of Polyethylene Degradation.</title>
        <authorList>
            <person name="Schneider B."/>
            <person name="Pfeiffer F."/>
            <person name="Dyall-Smith M."/>
            <person name="Kunte H.J."/>
        </authorList>
    </citation>
    <scope>NUCLEOTIDE SEQUENCE</scope>
    <source>
        <strain evidence="1">G5</strain>
    </source>
</reference>
<dbReference type="KEGG" id="ccam:M5D45_09540"/>
<accession>A0AAE9HXW2</accession>